<dbReference type="AlphaFoldDB" id="A0A942WGK7"/>
<keyword evidence="1" id="KW-0645">Protease</keyword>
<keyword evidence="1" id="KW-0224">Dipeptidase</keyword>
<name>A0A942WGK7_9FIRM</name>
<gene>
    <name evidence="1" type="ORF">KHZ85_09315</name>
</gene>
<dbReference type="Pfam" id="PF01244">
    <property type="entry name" value="Peptidase_M19"/>
    <property type="match status" value="1"/>
</dbReference>
<keyword evidence="1" id="KW-0378">Hydrolase</keyword>
<dbReference type="EC" id="3.4.13.-" evidence="1"/>
<evidence type="ECO:0000313" key="1">
    <source>
        <dbReference type="EMBL" id="MBS4884942.1"/>
    </source>
</evidence>
<dbReference type="InterPro" id="IPR008257">
    <property type="entry name" value="Pept_M19"/>
</dbReference>
<dbReference type="PANTHER" id="PTHR10443:SF12">
    <property type="entry name" value="DIPEPTIDASE"/>
    <property type="match status" value="1"/>
</dbReference>
<sequence>MFFANLHDDIGNDIYEHRFQEPNRLDEFHYPRFKQGKMKFSAIVCCFSGSEDWKAMMNTVLYVERKIQESRYFSFREDKEIQVFLAVEGMCGIQEEVEVKIQWLYEHHVRLGSLCWNDENALAIGAKKGNKPLTEKGIRAIKEMSRLHMAIDTSHCCEWNFYDIARVSKEAIIASHSNVKALYNHYRNLSDPQLQVVKAKNGLVGAICVRWFVKKKEDKATLQDYIEVIKYLKETIGVKHIALGFDFMDYIEGMEESNVIGIKDITEIGNIAAALKENGFQEEEIEKICFQNAVDFMKSYL</sequence>
<dbReference type="InterPro" id="IPR032466">
    <property type="entry name" value="Metal_Hydrolase"/>
</dbReference>
<dbReference type="RefSeq" id="WP_278640720.1">
    <property type="nucleotide sequence ID" value="NZ_JAGZMZ010000030.1"/>
</dbReference>
<dbReference type="Proteomes" id="UP000753219">
    <property type="component" value="Unassembled WGS sequence"/>
</dbReference>
<protein>
    <submittedName>
        <fullName evidence="1">Membrane dipeptidase</fullName>
        <ecNumber evidence="1">3.4.13.-</ecNumber>
    </submittedName>
</protein>
<dbReference type="SUPFAM" id="SSF51556">
    <property type="entry name" value="Metallo-dependent hydrolases"/>
    <property type="match status" value="1"/>
</dbReference>
<dbReference type="GO" id="GO:0070573">
    <property type="term" value="F:metallodipeptidase activity"/>
    <property type="evidence" value="ECO:0007669"/>
    <property type="project" value="InterPro"/>
</dbReference>
<dbReference type="EMBL" id="JAGZMZ010000030">
    <property type="protein sequence ID" value="MBS4884942.1"/>
    <property type="molecule type" value="Genomic_DNA"/>
</dbReference>
<accession>A0A942WGK7</accession>
<reference evidence="1" key="1">
    <citation type="submission" date="2021-02" db="EMBL/GenBank/DDBJ databases">
        <title>Infant gut strain persistence is associated with maternal origin, phylogeny, and functional potential including surface adhesion and iron acquisition.</title>
        <authorList>
            <person name="Lou Y.C."/>
        </authorList>
    </citation>
    <scope>NUCLEOTIDE SEQUENCE</scope>
    <source>
        <strain evidence="1">L3_108_103G1_dasL3_108_103G1_concoct_2</strain>
    </source>
</reference>
<organism evidence="1 2">
    <name type="scientific">Amedibacillus dolichus</name>
    <dbReference type="NCBI Taxonomy" id="31971"/>
    <lineage>
        <taxon>Bacteria</taxon>
        <taxon>Bacillati</taxon>
        <taxon>Bacillota</taxon>
        <taxon>Erysipelotrichia</taxon>
        <taxon>Erysipelotrichales</taxon>
        <taxon>Erysipelotrichaceae</taxon>
        <taxon>Amedibacillus</taxon>
    </lineage>
</organism>
<dbReference type="GO" id="GO:0006508">
    <property type="term" value="P:proteolysis"/>
    <property type="evidence" value="ECO:0007669"/>
    <property type="project" value="InterPro"/>
</dbReference>
<dbReference type="PROSITE" id="PS51365">
    <property type="entry name" value="RENAL_DIPEPTIDASE_2"/>
    <property type="match status" value="1"/>
</dbReference>
<dbReference type="Gene3D" id="3.20.20.140">
    <property type="entry name" value="Metal-dependent hydrolases"/>
    <property type="match status" value="1"/>
</dbReference>
<evidence type="ECO:0000313" key="2">
    <source>
        <dbReference type="Proteomes" id="UP000753219"/>
    </source>
</evidence>
<dbReference type="PANTHER" id="PTHR10443">
    <property type="entry name" value="MICROSOMAL DIPEPTIDASE"/>
    <property type="match status" value="1"/>
</dbReference>
<proteinExistence type="predicted"/>
<comment type="caution">
    <text evidence="1">The sequence shown here is derived from an EMBL/GenBank/DDBJ whole genome shotgun (WGS) entry which is preliminary data.</text>
</comment>